<accession>A0A3R8JTH0</accession>
<dbReference type="InterPro" id="IPR029044">
    <property type="entry name" value="Nucleotide-diphossugar_trans"/>
</dbReference>
<sequence>MNDHEVMVSVFCMTYNQENFIRDTLEGFLMQKTDFAYEILIHEDASTDSTAEILRDYEQHHPDIIKVVYEEENKYGKGIDYYYDILAPVSKGKYIALCEGDDAWIDEDKLQLQVDYMEKHPECSLIGHKAFLQYPPNWTGERDARSMGYRYEGNVPYESMFTKWEIPTSSFLFRKDLYLEMPQFFRNAPTGDEPLEFYLAGRGNVYFLNRVMSVYNKMTADSWSVRFLKNDFKRMAAYYGGYIDLFREIDRHTHYVKHDFFNDCIKERIRRASIYILSNSKTYYEAGELLQQLADACCDEWKDYILSQKRERFYFWDAEGMYWECAKGKSVYIYGAGRLATKFLIEIVPDDIKINGVIVSDGQQRENSFRGLSVIPLSEFMNAHETDSLIVIAVKDDFVSEIKEKLNLFNFHNYVWVYESVYEPVFQS</sequence>
<reference evidence="2" key="1">
    <citation type="submission" date="2018-10" db="EMBL/GenBank/DDBJ databases">
        <title>Schaedlerella arabinophila gen. nov. sp. nov., isolated from the mouse intestinal tract and comparative analysis with the genome of the closely related altered Schaedler flora strain ASF502.</title>
        <authorList>
            <person name="Miyake S."/>
            <person name="Soh M."/>
            <person name="Seedorf H."/>
        </authorList>
    </citation>
    <scope>NUCLEOTIDE SEQUENCE [LARGE SCALE GENOMIC DNA]</scope>
    <source>
        <strain evidence="2">DSM 106076</strain>
    </source>
</reference>
<feature type="domain" description="Glycosyltransferase 2-like" evidence="1">
    <location>
        <begin position="9"/>
        <end position="128"/>
    </location>
</feature>
<dbReference type="AlphaFoldDB" id="A0A3R8JTH0"/>
<organism evidence="2 3">
    <name type="scientific">Schaedlerella arabinosiphila</name>
    <dbReference type="NCBI Taxonomy" id="2044587"/>
    <lineage>
        <taxon>Bacteria</taxon>
        <taxon>Bacillati</taxon>
        <taxon>Bacillota</taxon>
        <taxon>Clostridia</taxon>
        <taxon>Lachnospirales</taxon>
        <taxon>Lachnospiraceae</taxon>
        <taxon>Schaedlerella</taxon>
    </lineage>
</organism>
<dbReference type="InterPro" id="IPR001173">
    <property type="entry name" value="Glyco_trans_2-like"/>
</dbReference>
<protein>
    <submittedName>
        <fullName evidence="2">Glycosyltransferase</fullName>
    </submittedName>
</protein>
<evidence type="ECO:0000313" key="3">
    <source>
        <dbReference type="Proteomes" id="UP000274920"/>
    </source>
</evidence>
<dbReference type="GO" id="GO:0016758">
    <property type="term" value="F:hexosyltransferase activity"/>
    <property type="evidence" value="ECO:0007669"/>
    <property type="project" value="UniProtKB-ARBA"/>
</dbReference>
<name>A0A3R8JTH0_9FIRM</name>
<dbReference type="SUPFAM" id="SSF53448">
    <property type="entry name" value="Nucleotide-diphospho-sugar transferases"/>
    <property type="match status" value="1"/>
</dbReference>
<gene>
    <name evidence="2" type="ORF">EBB54_26720</name>
</gene>
<dbReference type="Proteomes" id="UP000274920">
    <property type="component" value="Unassembled WGS sequence"/>
</dbReference>
<dbReference type="EMBL" id="RHJS01000002">
    <property type="protein sequence ID" value="RRK34530.1"/>
    <property type="molecule type" value="Genomic_DNA"/>
</dbReference>
<dbReference type="PANTHER" id="PTHR22916:SF3">
    <property type="entry name" value="UDP-GLCNAC:BETAGAL BETA-1,3-N-ACETYLGLUCOSAMINYLTRANSFERASE-LIKE PROTEIN 1"/>
    <property type="match status" value="1"/>
</dbReference>
<dbReference type="RefSeq" id="WP_125129640.1">
    <property type="nucleotide sequence ID" value="NZ_RHJS01000002.1"/>
</dbReference>
<evidence type="ECO:0000259" key="1">
    <source>
        <dbReference type="Pfam" id="PF00535"/>
    </source>
</evidence>
<evidence type="ECO:0000313" key="2">
    <source>
        <dbReference type="EMBL" id="RRK34530.1"/>
    </source>
</evidence>
<dbReference type="Gene3D" id="3.90.550.10">
    <property type="entry name" value="Spore Coat Polysaccharide Biosynthesis Protein SpsA, Chain A"/>
    <property type="match status" value="1"/>
</dbReference>
<comment type="caution">
    <text evidence="2">The sequence shown here is derived from an EMBL/GenBank/DDBJ whole genome shotgun (WGS) entry which is preliminary data.</text>
</comment>
<keyword evidence="2" id="KW-0808">Transferase</keyword>
<proteinExistence type="predicted"/>
<dbReference type="Pfam" id="PF00535">
    <property type="entry name" value="Glycos_transf_2"/>
    <property type="match status" value="1"/>
</dbReference>
<keyword evidence="3" id="KW-1185">Reference proteome</keyword>
<dbReference type="PANTHER" id="PTHR22916">
    <property type="entry name" value="GLYCOSYLTRANSFERASE"/>
    <property type="match status" value="1"/>
</dbReference>